<protein>
    <submittedName>
        <fullName evidence="1">Uncharacterized protein</fullName>
    </submittedName>
</protein>
<dbReference type="Proteomes" id="UP001153332">
    <property type="component" value="Unassembled WGS sequence"/>
</dbReference>
<dbReference type="EMBL" id="JAPUUL010000024">
    <property type="protein sequence ID" value="KAJ8133306.1"/>
    <property type="molecule type" value="Genomic_DNA"/>
</dbReference>
<organism evidence="1 2">
    <name type="scientific">Lasiodiplodia mahajangana</name>
    <dbReference type="NCBI Taxonomy" id="1108764"/>
    <lineage>
        <taxon>Eukaryota</taxon>
        <taxon>Fungi</taxon>
        <taxon>Dikarya</taxon>
        <taxon>Ascomycota</taxon>
        <taxon>Pezizomycotina</taxon>
        <taxon>Dothideomycetes</taxon>
        <taxon>Dothideomycetes incertae sedis</taxon>
        <taxon>Botryosphaeriales</taxon>
        <taxon>Botryosphaeriaceae</taxon>
        <taxon>Lasiodiplodia</taxon>
    </lineage>
</organism>
<gene>
    <name evidence="1" type="ORF">O1611_g317</name>
</gene>
<comment type="caution">
    <text evidence="1">The sequence shown here is derived from an EMBL/GenBank/DDBJ whole genome shotgun (WGS) entry which is preliminary data.</text>
</comment>
<proteinExistence type="predicted"/>
<sequence>MVGLRYAILSHTWGEDELVYEDIIYGTEESKSMTSRNKVRMVCDMAARDNYEYIWIDTCCIDKRSSAELSEAINSMFDWYRDATVCYAYLVDAADNLTTEWEKARFSNSRWFRRGWTLQELLAPREVEFFSGSWTPIGNKRTLSMLLAEITGIDVEILMDQKPLSSASIARRMSWAAKREVSRPEDMAYCLMGVFSVSMPMLYGEGAEKAFLRLQEELMKGSDDQSLFAWVSPSSPPERRLGLLAPSPSSFLYSHSIIPYEDWEPRSPYTMTNRGLRIDLHLTALDAMQFVAALDCPSPPDFENSSFLAIYLEKLSENDEQYTRVKVGTFAKVRKRGALRTIYIRQKPHALPEDGAFPQHIMQVRSAPPDDVYLAKRIITPSTAPKDIPALAIKGIDGVALSDRLRGAISVPRGANQLAAGIIFERADGERVMVLVGSWQSFQVGFDAHELDVSIDLGSIKFRDVQPLFRPSPSGRVELEHHSVRVSATSAVRSSSKYYLIDIGIEEVKRSMRASERLSRTYEVATGSGPRNERSTTSARPTDLSVEERKGEKKVEHKKSWWRLSKLSRN</sequence>
<reference evidence="1" key="1">
    <citation type="submission" date="2022-12" db="EMBL/GenBank/DDBJ databases">
        <title>Genome Sequence of Lasiodiplodia mahajangana.</title>
        <authorList>
            <person name="Buettner E."/>
        </authorList>
    </citation>
    <scope>NUCLEOTIDE SEQUENCE</scope>
    <source>
        <strain evidence="1">VT137</strain>
    </source>
</reference>
<accession>A0ACC2K0X0</accession>
<evidence type="ECO:0000313" key="1">
    <source>
        <dbReference type="EMBL" id="KAJ8133306.1"/>
    </source>
</evidence>
<name>A0ACC2K0X0_9PEZI</name>
<keyword evidence="2" id="KW-1185">Reference proteome</keyword>
<evidence type="ECO:0000313" key="2">
    <source>
        <dbReference type="Proteomes" id="UP001153332"/>
    </source>
</evidence>